<name>A0A8S1BZ39_9INSE</name>
<gene>
    <name evidence="1" type="ORF">CLODIP_2_CD01815</name>
</gene>
<evidence type="ECO:0000313" key="1">
    <source>
        <dbReference type="EMBL" id="CAB3362032.1"/>
    </source>
</evidence>
<protein>
    <submittedName>
        <fullName evidence="1">Uncharacterized protein</fullName>
    </submittedName>
</protein>
<keyword evidence="2" id="KW-1185">Reference proteome</keyword>
<comment type="caution">
    <text evidence="1">The sequence shown here is derived from an EMBL/GenBank/DDBJ whole genome shotgun (WGS) entry which is preliminary data.</text>
</comment>
<sequence>MLKRSQLNIYDRWYEQSGKAKVLEAQRVKNKNLEKRRPKLKNQECAGSKKMQQWDSAPLCGPKKATESLTFVKKNVAGGDANSAFEDHVSGLRSRAKTRYNCLFRQKLMQDRMKLAMENWIVGGTGVNITPMLRLRAADRRKKSSDADTVVSDAQNWAACGTWPSRFSDVLAGGHFSIRKTSEVGSAVVGRSNQGLYERWFVSHRDSIAEAKQKLKQLKRSRDAFFGSCNALNAHKLKEVFERNHLDDYQDAIQGKKFTYEWILEQESLIEKRLANIRADLAPEDIDHDTWKYADCINTVHPWEEAVEFEFDDCS</sequence>
<proteinExistence type="predicted"/>
<dbReference type="Proteomes" id="UP000494165">
    <property type="component" value="Unassembled WGS sequence"/>
</dbReference>
<organism evidence="1 2">
    <name type="scientific">Cloeon dipterum</name>
    <dbReference type="NCBI Taxonomy" id="197152"/>
    <lineage>
        <taxon>Eukaryota</taxon>
        <taxon>Metazoa</taxon>
        <taxon>Ecdysozoa</taxon>
        <taxon>Arthropoda</taxon>
        <taxon>Hexapoda</taxon>
        <taxon>Insecta</taxon>
        <taxon>Pterygota</taxon>
        <taxon>Palaeoptera</taxon>
        <taxon>Ephemeroptera</taxon>
        <taxon>Pisciforma</taxon>
        <taxon>Baetidae</taxon>
        <taxon>Cloeon</taxon>
    </lineage>
</organism>
<accession>A0A8S1BZ39</accession>
<dbReference type="AlphaFoldDB" id="A0A8S1BZ39"/>
<evidence type="ECO:0000313" key="2">
    <source>
        <dbReference type="Proteomes" id="UP000494165"/>
    </source>
</evidence>
<reference evidence="1 2" key="1">
    <citation type="submission" date="2020-04" db="EMBL/GenBank/DDBJ databases">
        <authorList>
            <person name="Alioto T."/>
            <person name="Alioto T."/>
            <person name="Gomez Garrido J."/>
        </authorList>
    </citation>
    <scope>NUCLEOTIDE SEQUENCE [LARGE SCALE GENOMIC DNA]</scope>
</reference>
<dbReference type="EMBL" id="CADEPI010000007">
    <property type="protein sequence ID" value="CAB3362032.1"/>
    <property type="molecule type" value="Genomic_DNA"/>
</dbReference>